<feature type="domain" description="BFD-like [2Fe-2S]-binding" evidence="1">
    <location>
        <begin position="12"/>
        <end position="59"/>
    </location>
</feature>
<protein>
    <recommendedName>
        <fullName evidence="1">BFD-like [2Fe-2S]-binding domain-containing protein</fullName>
    </recommendedName>
</protein>
<organism evidence="2 3">
    <name type="scientific">Streptomyces incarnatus</name>
    <dbReference type="NCBI Taxonomy" id="665007"/>
    <lineage>
        <taxon>Bacteria</taxon>
        <taxon>Bacillati</taxon>
        <taxon>Actinomycetota</taxon>
        <taxon>Actinomycetes</taxon>
        <taxon>Kitasatosporales</taxon>
        <taxon>Streptomycetaceae</taxon>
        <taxon>Streptomyces</taxon>
    </lineage>
</organism>
<dbReference type="Proteomes" id="UP000035366">
    <property type="component" value="Chromosome"/>
</dbReference>
<evidence type="ECO:0000313" key="2">
    <source>
        <dbReference type="EMBL" id="AKJ14877.1"/>
    </source>
</evidence>
<keyword evidence="3" id="KW-1185">Reference proteome</keyword>
<accession>A0ABN4GPV1</accession>
<gene>
    <name evidence="2" type="ORF">ABB07_33925</name>
</gene>
<dbReference type="InterPro" id="IPR041854">
    <property type="entry name" value="BFD-like_2Fe2S-bd_dom_sf"/>
</dbReference>
<proteinExistence type="predicted"/>
<name>A0ABN4GPV1_9ACTN</name>
<evidence type="ECO:0000259" key="1">
    <source>
        <dbReference type="Pfam" id="PF04324"/>
    </source>
</evidence>
<reference evidence="2 3" key="1">
    <citation type="journal article" date="2015" name="ISME J.">
        <title>Draft Genome Sequence of Streptomyces incarnatus NRRL8089, which Produces the Nucleoside Antibiotic Sinefungin.</title>
        <authorList>
            <person name="Oshima K."/>
            <person name="Hattori M."/>
            <person name="Shimizu H."/>
            <person name="Fukuda K."/>
            <person name="Nemoto M."/>
            <person name="Inagaki K."/>
            <person name="Tamura T."/>
        </authorList>
    </citation>
    <scope>NUCLEOTIDE SEQUENCE [LARGE SCALE GENOMIC DNA]</scope>
    <source>
        <strain evidence="2 3">NRRL 8089</strain>
    </source>
</reference>
<dbReference type="InterPro" id="IPR007419">
    <property type="entry name" value="BFD-like_2Fe2S-bd_dom"/>
</dbReference>
<dbReference type="Gene3D" id="1.10.10.1100">
    <property type="entry name" value="BFD-like [2Fe-2S]-binding domain"/>
    <property type="match status" value="1"/>
</dbReference>
<dbReference type="EMBL" id="CP011497">
    <property type="protein sequence ID" value="AKJ14877.1"/>
    <property type="molecule type" value="Genomic_DNA"/>
</dbReference>
<evidence type="ECO:0000313" key="3">
    <source>
        <dbReference type="Proteomes" id="UP000035366"/>
    </source>
</evidence>
<sequence length="70" mass="7211">MEKRSGEPSPLLCMCLHVTECEVLAAVEAGACDLEGVREATGANTGCGDCAHDIEDLIADMQEHGAPPAA</sequence>
<dbReference type="Pfam" id="PF04324">
    <property type="entry name" value="Fer2_BFD"/>
    <property type="match status" value="1"/>
</dbReference>